<keyword evidence="2" id="KW-0201">Cytochrome c-type biogenesis</keyword>
<keyword evidence="3" id="KW-1015">Disulfide bond</keyword>
<dbReference type="InterPro" id="IPR050553">
    <property type="entry name" value="Thioredoxin_ResA/DsbE_sf"/>
</dbReference>
<name>A0ABT4UM32_9BACT</name>
<reference evidence="7 8" key="1">
    <citation type="submission" date="2022-12" db="EMBL/GenBank/DDBJ databases">
        <title>Chitinophagaceae gen. sp. nov., a new member of the family Chitinophagaceae, isolated from soil in a chemical factory.</title>
        <authorList>
            <person name="Ke Z."/>
        </authorList>
    </citation>
    <scope>NUCLEOTIDE SEQUENCE [LARGE SCALE GENOMIC DNA]</scope>
    <source>
        <strain evidence="7 8">LY-5</strain>
    </source>
</reference>
<keyword evidence="4" id="KW-0676">Redox-active center</keyword>
<protein>
    <submittedName>
        <fullName evidence="7">TlpA disulfide reductase family protein</fullName>
    </submittedName>
</protein>
<gene>
    <name evidence="7" type="ORF">O3P16_10690</name>
</gene>
<feature type="domain" description="Thioredoxin" evidence="6">
    <location>
        <begin position="228"/>
        <end position="368"/>
    </location>
</feature>
<dbReference type="Gene3D" id="3.40.30.10">
    <property type="entry name" value="Glutaredoxin"/>
    <property type="match status" value="1"/>
</dbReference>
<dbReference type="InterPro" id="IPR000866">
    <property type="entry name" value="AhpC/TSA"/>
</dbReference>
<dbReference type="PROSITE" id="PS00194">
    <property type="entry name" value="THIOREDOXIN_1"/>
    <property type="match status" value="1"/>
</dbReference>
<dbReference type="SUPFAM" id="SSF52833">
    <property type="entry name" value="Thioredoxin-like"/>
    <property type="match status" value="1"/>
</dbReference>
<dbReference type="Proteomes" id="UP001210231">
    <property type="component" value="Unassembled WGS sequence"/>
</dbReference>
<dbReference type="PANTHER" id="PTHR42852:SF6">
    <property type="entry name" value="THIOL:DISULFIDE INTERCHANGE PROTEIN DSBE"/>
    <property type="match status" value="1"/>
</dbReference>
<dbReference type="PROSITE" id="PS51352">
    <property type="entry name" value="THIOREDOXIN_2"/>
    <property type="match status" value="1"/>
</dbReference>
<sequence>MHKASNLTISVDLSGLNYEAETLYLTYYNTLTKVRYNDSVEIADKKQVSFNTALEEPILAKLTVKAKKQEAENKGRPGSDYIEVYLEKGKIELQVKDSLKHATVTGSRTHEDFTAIQKDLEANRKALSALYTQRSLLYKDKEANEEALKKLSKEIEAENNRINEKVYIGYIKNKGKHSPVGLYALAQFSGYAIDAARVEPVYNLLSPAIKNTATGKLFKNRIQTARQLEIGKPAIPFTQEDTSGNPVSLASLKGQFVLIDFWASWCGPCRAENPNVVAAFQKYQDKGFTVLGVSLDRPGQKDKWLKAIHDDKLAWTHVSDLKFWDNEVAKLYDIKAIPQNLLIDKDGKIVARNIRGEDLQETLAAIFK</sequence>
<feature type="coiled-coil region" evidence="5">
    <location>
        <begin position="138"/>
        <end position="165"/>
    </location>
</feature>
<dbReference type="InterPro" id="IPR013766">
    <property type="entry name" value="Thioredoxin_domain"/>
</dbReference>
<dbReference type="RefSeq" id="WP_407031600.1">
    <property type="nucleotide sequence ID" value="NZ_JAQGEF010000011.1"/>
</dbReference>
<proteinExistence type="predicted"/>
<dbReference type="Pfam" id="PF14289">
    <property type="entry name" value="DUF4369"/>
    <property type="match status" value="1"/>
</dbReference>
<organism evidence="7 8">
    <name type="scientific">Polluticaenibacter yanchengensis</name>
    <dbReference type="NCBI Taxonomy" id="3014562"/>
    <lineage>
        <taxon>Bacteria</taxon>
        <taxon>Pseudomonadati</taxon>
        <taxon>Bacteroidota</taxon>
        <taxon>Chitinophagia</taxon>
        <taxon>Chitinophagales</taxon>
        <taxon>Chitinophagaceae</taxon>
        <taxon>Polluticaenibacter</taxon>
    </lineage>
</organism>
<dbReference type="EMBL" id="JAQGEF010000011">
    <property type="protein sequence ID" value="MDA3615275.1"/>
    <property type="molecule type" value="Genomic_DNA"/>
</dbReference>
<comment type="caution">
    <text evidence="7">The sequence shown here is derived from an EMBL/GenBank/DDBJ whole genome shotgun (WGS) entry which is preliminary data.</text>
</comment>
<evidence type="ECO:0000256" key="5">
    <source>
        <dbReference type="SAM" id="Coils"/>
    </source>
</evidence>
<dbReference type="InterPro" id="IPR036249">
    <property type="entry name" value="Thioredoxin-like_sf"/>
</dbReference>
<evidence type="ECO:0000256" key="2">
    <source>
        <dbReference type="ARBA" id="ARBA00022748"/>
    </source>
</evidence>
<evidence type="ECO:0000256" key="4">
    <source>
        <dbReference type="ARBA" id="ARBA00023284"/>
    </source>
</evidence>
<dbReference type="Pfam" id="PF00578">
    <property type="entry name" value="AhpC-TSA"/>
    <property type="match status" value="1"/>
</dbReference>
<comment type="subcellular location">
    <subcellularLocation>
        <location evidence="1">Cell envelope</location>
    </subcellularLocation>
</comment>
<keyword evidence="8" id="KW-1185">Reference proteome</keyword>
<evidence type="ECO:0000256" key="1">
    <source>
        <dbReference type="ARBA" id="ARBA00004196"/>
    </source>
</evidence>
<dbReference type="CDD" id="cd02966">
    <property type="entry name" value="TlpA_like_family"/>
    <property type="match status" value="1"/>
</dbReference>
<dbReference type="PANTHER" id="PTHR42852">
    <property type="entry name" value="THIOL:DISULFIDE INTERCHANGE PROTEIN DSBE"/>
    <property type="match status" value="1"/>
</dbReference>
<dbReference type="InterPro" id="IPR025380">
    <property type="entry name" value="DUF4369"/>
</dbReference>
<evidence type="ECO:0000313" key="7">
    <source>
        <dbReference type="EMBL" id="MDA3615275.1"/>
    </source>
</evidence>
<dbReference type="InterPro" id="IPR017937">
    <property type="entry name" value="Thioredoxin_CS"/>
</dbReference>
<evidence type="ECO:0000259" key="6">
    <source>
        <dbReference type="PROSITE" id="PS51352"/>
    </source>
</evidence>
<evidence type="ECO:0000256" key="3">
    <source>
        <dbReference type="ARBA" id="ARBA00023157"/>
    </source>
</evidence>
<evidence type="ECO:0000313" key="8">
    <source>
        <dbReference type="Proteomes" id="UP001210231"/>
    </source>
</evidence>
<accession>A0ABT4UM32</accession>
<keyword evidence="5" id="KW-0175">Coiled coil</keyword>